<dbReference type="Proteomes" id="UP000054703">
    <property type="component" value="Unassembled WGS sequence"/>
</dbReference>
<dbReference type="OrthoDB" id="9793424at2"/>
<dbReference type="SUPFAM" id="SSF117991">
    <property type="entry name" value="YbeD/HP0495-like"/>
    <property type="match status" value="1"/>
</dbReference>
<dbReference type="InterPro" id="IPR027471">
    <property type="entry name" value="YbeD-like_sf"/>
</dbReference>
<evidence type="ECO:0000256" key="2">
    <source>
        <dbReference type="HAMAP-Rule" id="MF_00659"/>
    </source>
</evidence>
<dbReference type="HAMAP" id="MF_00659">
    <property type="entry name" value="UPF0250"/>
    <property type="match status" value="1"/>
</dbReference>
<comment type="similarity">
    <text evidence="1 2">Belongs to the UPF0250 family.</text>
</comment>
<gene>
    <name evidence="3" type="ORF">Lsan_3572</name>
</gene>
<name>A0A0W0Y8J9_9GAMM</name>
<dbReference type="AlphaFoldDB" id="A0A0W0Y8J9"/>
<proteinExistence type="inferred from homology"/>
<comment type="caution">
    <text evidence="3">The sequence shown here is derived from an EMBL/GenBank/DDBJ whole genome shotgun (WGS) entry which is preliminary data.</text>
</comment>
<dbReference type="PANTHER" id="PTHR38036">
    <property type="entry name" value="UPF0250 PROTEIN YBED"/>
    <property type="match status" value="1"/>
</dbReference>
<dbReference type="EMBL" id="LNYU01000091">
    <property type="protein sequence ID" value="KTD53162.1"/>
    <property type="molecule type" value="Genomic_DNA"/>
</dbReference>
<dbReference type="RefSeq" id="WP_058515486.1">
    <property type="nucleotide sequence ID" value="NZ_CAAAIH010000015.1"/>
</dbReference>
<dbReference type="Gene3D" id="3.30.70.260">
    <property type="match status" value="1"/>
</dbReference>
<dbReference type="GO" id="GO:0005829">
    <property type="term" value="C:cytosol"/>
    <property type="evidence" value="ECO:0007669"/>
    <property type="project" value="TreeGrafter"/>
</dbReference>
<keyword evidence="4" id="KW-1185">Reference proteome</keyword>
<evidence type="ECO:0000313" key="3">
    <source>
        <dbReference type="EMBL" id="KTD53162.1"/>
    </source>
</evidence>
<dbReference type="Pfam" id="PF04359">
    <property type="entry name" value="DUF493"/>
    <property type="match status" value="1"/>
</dbReference>
<dbReference type="PANTHER" id="PTHR38036:SF1">
    <property type="entry name" value="UPF0250 PROTEIN YBED"/>
    <property type="match status" value="1"/>
</dbReference>
<reference evidence="3 4" key="1">
    <citation type="submission" date="2015-11" db="EMBL/GenBank/DDBJ databases">
        <title>Genomic analysis of 38 Legionella species identifies large and diverse effector repertoires.</title>
        <authorList>
            <person name="Burstein D."/>
            <person name="Amaro F."/>
            <person name="Zusman T."/>
            <person name="Lifshitz Z."/>
            <person name="Cohen O."/>
            <person name="Gilbert J.A."/>
            <person name="Pupko T."/>
            <person name="Shuman H.A."/>
            <person name="Segal G."/>
        </authorList>
    </citation>
    <scope>NUCLEOTIDE SEQUENCE [LARGE SCALE GENOMIC DNA]</scope>
    <source>
        <strain evidence="3 4">SC-63-C7</strain>
    </source>
</reference>
<dbReference type="STRING" id="45074.Lsan_3572"/>
<evidence type="ECO:0000313" key="4">
    <source>
        <dbReference type="Proteomes" id="UP000054703"/>
    </source>
</evidence>
<evidence type="ECO:0000256" key="1">
    <source>
        <dbReference type="ARBA" id="ARBA00008460"/>
    </source>
</evidence>
<dbReference type="InterPro" id="IPR007454">
    <property type="entry name" value="UPF0250_YbeD-like"/>
</dbReference>
<protein>
    <recommendedName>
        <fullName evidence="2">UPF0250 protein Lsan_3572</fullName>
    </recommendedName>
</protein>
<organism evidence="3 4">
    <name type="scientific">Legionella santicrucis</name>
    <dbReference type="NCBI Taxonomy" id="45074"/>
    <lineage>
        <taxon>Bacteria</taxon>
        <taxon>Pseudomonadati</taxon>
        <taxon>Pseudomonadota</taxon>
        <taxon>Gammaproteobacteria</taxon>
        <taxon>Legionellales</taxon>
        <taxon>Legionellaceae</taxon>
        <taxon>Legionella</taxon>
    </lineage>
</organism>
<dbReference type="PATRIC" id="fig|45074.5.peg.3841"/>
<sequence length="87" mass="10065">MTKETFIDFPCYFPIKVIGNNSTFFLEEIKQITLTHFPETTQDALTHKMSKNSNYLAITVSVFVENQESLDAFYQALTQHPEVKMVL</sequence>
<accession>A0A0W0Y8J9</accession>